<reference evidence="2 3" key="1">
    <citation type="journal article" date="2012" name="Environ. Microbiol.">
        <title>The genome sequence of Desulfatibacillum alkenivorans AK-01: a blueprint for anaerobic alkane oxidation.</title>
        <authorList>
            <person name="Callaghan A.V."/>
            <person name="Morris B.E."/>
            <person name="Pereira I.A."/>
            <person name="McInerney M.J."/>
            <person name="Austin R.N."/>
            <person name="Groves J.T."/>
            <person name="Kukor J.J."/>
            <person name="Suflita J.M."/>
            <person name="Young L.Y."/>
            <person name="Zylstra G.J."/>
            <person name="Wawrik B."/>
        </authorList>
    </citation>
    <scope>NUCLEOTIDE SEQUENCE [LARGE SCALE GENOMIC DNA]</scope>
    <source>
        <strain evidence="2 3">AK-01</strain>
    </source>
</reference>
<organism evidence="2 3">
    <name type="scientific">Desulfatibacillum aliphaticivorans</name>
    <dbReference type="NCBI Taxonomy" id="218208"/>
    <lineage>
        <taxon>Bacteria</taxon>
        <taxon>Pseudomonadati</taxon>
        <taxon>Thermodesulfobacteriota</taxon>
        <taxon>Desulfobacteria</taxon>
        <taxon>Desulfobacterales</taxon>
        <taxon>Desulfatibacillaceae</taxon>
        <taxon>Desulfatibacillum</taxon>
    </lineage>
</organism>
<accession>B8FNF9</accession>
<dbReference type="HOGENOM" id="CLU_2971937_0_0_7"/>
<keyword evidence="3" id="KW-1185">Reference proteome</keyword>
<evidence type="ECO:0000313" key="2">
    <source>
        <dbReference type="EMBL" id="ACL06128.1"/>
    </source>
</evidence>
<proteinExistence type="predicted"/>
<dbReference type="EMBL" id="CP001322">
    <property type="protein sequence ID" value="ACL06128.1"/>
    <property type="molecule type" value="Genomic_DNA"/>
</dbReference>
<evidence type="ECO:0000313" key="3">
    <source>
        <dbReference type="Proteomes" id="UP000000739"/>
    </source>
</evidence>
<gene>
    <name evidence="2" type="ordered locus">Dalk_4449</name>
</gene>
<feature type="region of interest" description="Disordered" evidence="1">
    <location>
        <begin position="13"/>
        <end position="33"/>
    </location>
</feature>
<dbReference type="Proteomes" id="UP000000739">
    <property type="component" value="Chromosome"/>
</dbReference>
<feature type="compositionally biased region" description="Polar residues" evidence="1">
    <location>
        <begin position="14"/>
        <end position="30"/>
    </location>
</feature>
<dbReference type="AlphaFoldDB" id="B8FNF9"/>
<sequence length="58" mass="6403">MLPYNFVACGGDGNSQRGNRATTLRGNRTTTQHENRLTIQRGNRATTCPLGCLARIRL</sequence>
<protein>
    <submittedName>
        <fullName evidence="2">Uncharacterized protein</fullName>
    </submittedName>
</protein>
<name>B8FNF9_DESAL</name>
<evidence type="ECO:0000256" key="1">
    <source>
        <dbReference type="SAM" id="MobiDB-lite"/>
    </source>
</evidence>
<dbReference type="KEGG" id="dal:Dalk_4449"/>